<gene>
    <name evidence="1" type="ORF">MUO15_21145</name>
</gene>
<evidence type="ECO:0000313" key="2">
    <source>
        <dbReference type="Proteomes" id="UP000830326"/>
    </source>
</evidence>
<keyword evidence="2" id="KW-1185">Reference proteome</keyword>
<accession>A0ABY4HHY8</accession>
<organism evidence="1 2">
    <name type="scientific">Halobacillus amylolyticus</name>
    <dbReference type="NCBI Taxonomy" id="2932259"/>
    <lineage>
        <taxon>Bacteria</taxon>
        <taxon>Bacillati</taxon>
        <taxon>Bacillota</taxon>
        <taxon>Bacilli</taxon>
        <taxon>Bacillales</taxon>
        <taxon>Bacillaceae</taxon>
        <taxon>Halobacillus</taxon>
    </lineage>
</organism>
<dbReference type="Proteomes" id="UP000830326">
    <property type="component" value="Plasmid unnamed1"/>
</dbReference>
<protein>
    <recommendedName>
        <fullName evidence="3">Sigma-O factor regulatory protein RsoA</fullName>
    </recommendedName>
</protein>
<keyword evidence="1" id="KW-0614">Plasmid</keyword>
<evidence type="ECO:0008006" key="3">
    <source>
        <dbReference type="Google" id="ProtNLM"/>
    </source>
</evidence>
<proteinExistence type="predicted"/>
<sequence length="65" mass="7858">MSNQEEILEYINLLEPKIKKVLYQTHFEEREDLEQSIKLKILENAEKITNLETIGFFEFKERIAE</sequence>
<reference evidence="1" key="1">
    <citation type="submission" date="2022-04" db="EMBL/GenBank/DDBJ databases">
        <title>Halobacillus sp. isolated from saltern.</title>
        <authorList>
            <person name="Won M."/>
            <person name="Lee C.-M."/>
            <person name="Woen H.-Y."/>
            <person name="Kwon S.-W."/>
        </authorList>
    </citation>
    <scope>NUCLEOTIDE SEQUENCE</scope>
    <source>
        <strain evidence="1">SSHM10-5</strain>
        <plasmid evidence="1">unnamed1</plasmid>
    </source>
</reference>
<dbReference type="RefSeq" id="WP_245036347.1">
    <property type="nucleotide sequence ID" value="NZ_CP095076.1"/>
</dbReference>
<name>A0ABY4HHY8_9BACI</name>
<dbReference type="EMBL" id="CP095076">
    <property type="protein sequence ID" value="UOR14191.1"/>
    <property type="molecule type" value="Genomic_DNA"/>
</dbReference>
<geneLocation type="plasmid" evidence="1 2">
    <name>unnamed1</name>
</geneLocation>
<evidence type="ECO:0000313" key="1">
    <source>
        <dbReference type="EMBL" id="UOR14191.1"/>
    </source>
</evidence>